<name>A0A846S3D1_9MICO</name>
<protein>
    <submittedName>
        <fullName evidence="2">Uncharacterized protein</fullName>
    </submittedName>
</protein>
<evidence type="ECO:0000256" key="1">
    <source>
        <dbReference type="SAM" id="MobiDB-lite"/>
    </source>
</evidence>
<dbReference type="RefSeq" id="WP_209043874.1">
    <property type="nucleotide sequence ID" value="NZ_BAAAPQ010000026.1"/>
</dbReference>
<evidence type="ECO:0000313" key="3">
    <source>
        <dbReference type="Proteomes" id="UP000576792"/>
    </source>
</evidence>
<feature type="region of interest" description="Disordered" evidence="1">
    <location>
        <begin position="286"/>
        <end position="333"/>
    </location>
</feature>
<proteinExistence type="predicted"/>
<feature type="compositionally biased region" description="Basic and acidic residues" evidence="1">
    <location>
        <begin position="304"/>
        <end position="315"/>
    </location>
</feature>
<keyword evidence="3" id="KW-1185">Reference proteome</keyword>
<feature type="compositionally biased region" description="Basic and acidic residues" evidence="1">
    <location>
        <begin position="356"/>
        <end position="374"/>
    </location>
</feature>
<evidence type="ECO:0000313" key="2">
    <source>
        <dbReference type="EMBL" id="NJC56042.1"/>
    </source>
</evidence>
<dbReference type="AlphaFoldDB" id="A0A846S3D1"/>
<dbReference type="EMBL" id="JAATJN010000001">
    <property type="protein sequence ID" value="NJC56042.1"/>
    <property type="molecule type" value="Genomic_DNA"/>
</dbReference>
<feature type="compositionally biased region" description="Basic and acidic residues" evidence="1">
    <location>
        <begin position="173"/>
        <end position="220"/>
    </location>
</feature>
<organism evidence="2 3">
    <name type="scientific">Brevibacterium marinum</name>
    <dbReference type="NCBI Taxonomy" id="418643"/>
    <lineage>
        <taxon>Bacteria</taxon>
        <taxon>Bacillati</taxon>
        <taxon>Actinomycetota</taxon>
        <taxon>Actinomycetes</taxon>
        <taxon>Micrococcales</taxon>
        <taxon>Brevibacteriaceae</taxon>
        <taxon>Brevibacterium</taxon>
    </lineage>
</organism>
<dbReference type="Proteomes" id="UP000576792">
    <property type="component" value="Unassembled WGS sequence"/>
</dbReference>
<feature type="region of interest" description="Disordered" evidence="1">
    <location>
        <begin position="389"/>
        <end position="413"/>
    </location>
</feature>
<reference evidence="2 3" key="1">
    <citation type="submission" date="2020-03" db="EMBL/GenBank/DDBJ databases">
        <title>Sequencing the genomes of 1000 actinobacteria strains.</title>
        <authorList>
            <person name="Klenk H.-P."/>
        </authorList>
    </citation>
    <scope>NUCLEOTIDE SEQUENCE [LARGE SCALE GENOMIC DNA]</scope>
    <source>
        <strain evidence="2 3">DSM 18964</strain>
    </source>
</reference>
<feature type="region of interest" description="Disordered" evidence="1">
    <location>
        <begin position="346"/>
        <end position="374"/>
    </location>
</feature>
<feature type="region of interest" description="Disordered" evidence="1">
    <location>
        <begin position="156"/>
        <end position="251"/>
    </location>
</feature>
<gene>
    <name evidence="2" type="ORF">BKA07_001077</name>
</gene>
<sequence>MHTLLSGKIDGIANPTSVGMRSQKLDFDLFLGEDRRFHKHRGWLSETGTSRALMGDVGPGELSEPVEPVPAGDFIADPDARMHYFAVDRGAKLAGDKSPFECFDVKAHIVELIPASADEAFKSHLRSVAGNGLSGKYGSPGDTGKSRLRVRASCQKRAPLAGGRHLPGTSSTRDPKQDSRKGRGSDTQPEGRDESTRARRRESGRGLELHRQHHAGDCRARTRSHTAHQSVDPDRQTGHRIGHLGHDESGNGSVIHRESGQGEHAGDDDLPYFTVPSHRDEIFDHRGHRTGHCSHTSPLSIGDGRGEGCDGHHSEGTGYQGHARPQDTQTQTGFSAGRQLKKLQERDLLDEESEAEGDRTEADHQQRELRHDAQMDQWVTRAQLVVSPEEEYNEPRYLLSSPNIRQDRKGSLA</sequence>
<comment type="caution">
    <text evidence="2">The sequence shown here is derived from an EMBL/GenBank/DDBJ whole genome shotgun (WGS) entry which is preliminary data.</text>
</comment>
<accession>A0A846S3D1</accession>